<comment type="caution">
    <text evidence="1">The sequence shown here is derived from an EMBL/GenBank/DDBJ whole genome shotgun (WGS) entry which is preliminary data.</text>
</comment>
<evidence type="ECO:0008006" key="3">
    <source>
        <dbReference type="Google" id="ProtNLM"/>
    </source>
</evidence>
<name>A0AAV5N8E5_9GAMM</name>
<dbReference type="PANTHER" id="PTHR37841">
    <property type="entry name" value="GLR2918 PROTEIN"/>
    <property type="match status" value="1"/>
</dbReference>
<dbReference type="Proteomes" id="UP001058124">
    <property type="component" value="Unassembled WGS sequence"/>
</dbReference>
<evidence type="ECO:0000313" key="2">
    <source>
        <dbReference type="Proteomes" id="UP001058124"/>
    </source>
</evidence>
<proteinExistence type="predicted"/>
<sequence>MSKKRWISIVIIFFWGSIANAENSKENKKYAYPFISACVSSNAEVFDKCGLISRDGKTVTPAKYNVIDKYPDIWLALKENGDTDVLDPDGNVVGTISGTPQVPPRGSIIKIADNLLFSAKAHALYDYRGTLIHALKSSENYSDYGVSDGMISALRITDSGVKRGYMDIHTGTWILEPIYSSISEFKQGYASVSVKKEGEFYSTIIDKKGKELFPFSLDTSFHWISNNRWIKSYDPSGMRGLVDILNERGEVLLSQVTVEPYSFSEHAVIVQKQQNAGCYVVKLPSMEERRISERCRLSKFSDGVIWIKRFTGEEKNSEWALFDEYGKELFRMNYRNVSAFHNGFAVVVDNNEKWGVIDKKGETVIPFEYSKIGTPWRSFRQPIYEGVWRVRKNGVKGDMYIDNNNHVIATLTRDNISQEGPCSQYNPMTLLKNEQGKILWQEDLEETCKAVNSYKQSRSDASIR</sequence>
<protein>
    <recommendedName>
        <fullName evidence="3">WG repeat-containing protein</fullName>
    </recommendedName>
</protein>
<dbReference type="InterPro" id="IPR032774">
    <property type="entry name" value="WG_beta_rep"/>
</dbReference>
<accession>A0AAV5N8E5</accession>
<dbReference type="AlphaFoldDB" id="A0AAV5N8E5"/>
<evidence type="ECO:0000313" key="1">
    <source>
        <dbReference type="EMBL" id="GKX57364.1"/>
    </source>
</evidence>
<gene>
    <name evidence="1" type="ORF">SOASR030_34760</name>
</gene>
<dbReference type="PANTHER" id="PTHR37841:SF1">
    <property type="entry name" value="DUF3298 DOMAIN-CONTAINING PROTEIN"/>
    <property type="match status" value="1"/>
</dbReference>
<reference evidence="1" key="1">
    <citation type="submission" date="2022-06" db="EMBL/GenBank/DDBJ databases">
        <title>Draft genome sequences of Leminorella grimontii str. JCM5902.</title>
        <authorList>
            <person name="Wakabayashi Y."/>
            <person name="Kojima K."/>
        </authorList>
    </citation>
    <scope>NUCLEOTIDE SEQUENCE</scope>
    <source>
        <strain evidence="1">JCM 5902</strain>
    </source>
</reference>
<organism evidence="1 2">
    <name type="scientific">Leminorella grimontii</name>
    <dbReference type="NCBI Taxonomy" id="82981"/>
    <lineage>
        <taxon>Bacteria</taxon>
        <taxon>Pseudomonadati</taxon>
        <taxon>Pseudomonadota</taxon>
        <taxon>Gammaproteobacteria</taxon>
        <taxon>Enterobacterales</taxon>
        <taxon>Budviciaceae</taxon>
        <taxon>Leminorella</taxon>
    </lineage>
</organism>
<dbReference type="RefSeq" id="WP_027273860.1">
    <property type="nucleotide sequence ID" value="NZ_BRLH01000014.1"/>
</dbReference>
<keyword evidence="2" id="KW-1185">Reference proteome</keyword>
<dbReference type="EMBL" id="BRLH01000014">
    <property type="protein sequence ID" value="GKX57364.1"/>
    <property type="molecule type" value="Genomic_DNA"/>
</dbReference>
<dbReference type="Pfam" id="PF14903">
    <property type="entry name" value="WG_beta_rep"/>
    <property type="match status" value="2"/>
</dbReference>